<evidence type="ECO:0000313" key="1">
    <source>
        <dbReference type="EMBL" id="MDO7907678.1"/>
    </source>
</evidence>
<gene>
    <name evidence="1" type="ORF">Q5741_14805</name>
</gene>
<protein>
    <submittedName>
        <fullName evidence="1">AAA family ATPase</fullName>
    </submittedName>
</protein>
<organism evidence="1 2">
    <name type="scientific">Paenibacillus lacisoli</name>
    <dbReference type="NCBI Taxonomy" id="3064525"/>
    <lineage>
        <taxon>Bacteria</taxon>
        <taxon>Bacillati</taxon>
        <taxon>Bacillota</taxon>
        <taxon>Bacilli</taxon>
        <taxon>Bacillales</taxon>
        <taxon>Paenibacillaceae</taxon>
        <taxon>Paenibacillus</taxon>
    </lineage>
</organism>
<comment type="caution">
    <text evidence="1">The sequence shown here is derived from an EMBL/GenBank/DDBJ whole genome shotgun (WGS) entry which is preliminary data.</text>
</comment>
<dbReference type="Proteomes" id="UP001240171">
    <property type="component" value="Unassembled WGS sequence"/>
</dbReference>
<dbReference type="Gene3D" id="3.40.50.300">
    <property type="entry name" value="P-loop containing nucleotide triphosphate hydrolases"/>
    <property type="match status" value="1"/>
</dbReference>
<reference evidence="1 2" key="1">
    <citation type="submission" date="2023-07" db="EMBL/GenBank/DDBJ databases">
        <title>Paenibacillus sp. JX-17 nov. isolated from soil.</title>
        <authorList>
            <person name="Wan Y."/>
            <person name="Liu B."/>
        </authorList>
    </citation>
    <scope>NUCLEOTIDE SEQUENCE [LARGE SCALE GENOMIC DNA]</scope>
    <source>
        <strain evidence="1 2">JX-17</strain>
    </source>
</reference>
<dbReference type="EMBL" id="JAUQTB010000009">
    <property type="protein sequence ID" value="MDO7907678.1"/>
    <property type="molecule type" value="Genomic_DNA"/>
</dbReference>
<dbReference type="InterPro" id="IPR027417">
    <property type="entry name" value="P-loop_NTPase"/>
</dbReference>
<keyword evidence="2" id="KW-1185">Reference proteome</keyword>
<dbReference type="Pfam" id="PF13238">
    <property type="entry name" value="AAA_18"/>
    <property type="match status" value="1"/>
</dbReference>
<name>A0ABT9CJ90_9BACL</name>
<evidence type="ECO:0000313" key="2">
    <source>
        <dbReference type="Proteomes" id="UP001240171"/>
    </source>
</evidence>
<sequence length="161" mass="18669">MKKLPLFVVTGASGTGKTTVSSLLRKLLPDFDVFNMDSINNIDWQIAKENWLRIAYSISLSGRGTILCGTMVPENIKTAEYRDRFDKILYINLHCNDQTREQRLRARGWEENLIAEYKSFADWLLMNSEQAFDPPMTTLDTTMLSPEKAAEYIKDWVRSHW</sequence>
<dbReference type="SUPFAM" id="SSF52540">
    <property type="entry name" value="P-loop containing nucleoside triphosphate hydrolases"/>
    <property type="match status" value="1"/>
</dbReference>
<proteinExistence type="predicted"/>
<dbReference type="RefSeq" id="WP_305024894.1">
    <property type="nucleotide sequence ID" value="NZ_JAUQTB010000009.1"/>
</dbReference>
<accession>A0ABT9CJ90</accession>